<dbReference type="PANTHER" id="PTHR43767">
    <property type="entry name" value="LONG-CHAIN-FATTY-ACID--COA LIGASE"/>
    <property type="match status" value="1"/>
</dbReference>
<dbReference type="Gene3D" id="3.40.50.12780">
    <property type="entry name" value="N-terminal domain of ligase-like"/>
    <property type="match status" value="1"/>
</dbReference>
<dbReference type="Pfam" id="PF00501">
    <property type="entry name" value="AMP-binding"/>
    <property type="match status" value="1"/>
</dbReference>
<dbReference type="SUPFAM" id="SSF56801">
    <property type="entry name" value="Acetyl-CoA synthetase-like"/>
    <property type="match status" value="1"/>
</dbReference>
<dbReference type="InterPro" id="IPR042099">
    <property type="entry name" value="ANL_N_sf"/>
</dbReference>
<dbReference type="KEGG" id="pseb:EOK75_04325"/>
<accession>A0A4V1E0L7</accession>
<proteinExistence type="predicted"/>
<dbReference type="InterPro" id="IPR020845">
    <property type="entry name" value="AMP-binding_CS"/>
</dbReference>
<organism evidence="2 3">
    <name type="scientific">Pseudorhodobacter turbinis</name>
    <dbReference type="NCBI Taxonomy" id="2500533"/>
    <lineage>
        <taxon>Bacteria</taxon>
        <taxon>Pseudomonadati</taxon>
        <taxon>Pseudomonadota</taxon>
        <taxon>Alphaproteobacteria</taxon>
        <taxon>Rhodobacterales</taxon>
        <taxon>Paracoccaceae</taxon>
        <taxon>Pseudorhodobacter</taxon>
    </lineage>
</organism>
<dbReference type="Proteomes" id="UP000298631">
    <property type="component" value="Chromosome"/>
</dbReference>
<gene>
    <name evidence="2" type="ORF">EOK75_04325</name>
</gene>
<dbReference type="OrthoDB" id="9803968at2"/>
<dbReference type="InterPro" id="IPR050237">
    <property type="entry name" value="ATP-dep_AMP-bd_enzyme"/>
</dbReference>
<protein>
    <recommendedName>
        <fullName evidence="1">AMP-dependent synthetase/ligase domain-containing protein</fullName>
    </recommendedName>
</protein>
<evidence type="ECO:0000313" key="2">
    <source>
        <dbReference type="EMBL" id="QCO55074.1"/>
    </source>
</evidence>
<sequence>MKIIFLHCAARPKGQKSFVVMVCSGWFWMTSLLSDFAAAVARHPERIAIVDGKGREVSFAQLKSRADALASGWHRRGIRKGDRVLLAMPLDADLYAALAALWSLGATVVLPEPAMGLAGLRHAAKLGGVSAFCSGGAFGLLKFALPELWPLRHLRPKQSRGTRPDLPAPDADDIALISFTSGTSGLPKAIPRSHGFLDAQHRAIAPMLHSDAPERDLVSFPVFVLINIASGRTSILPNWKMSRLSRLQPATLAQWLARQSVTRALMPPSLCEKLVETAIPATLHTIFTGGGPVFPDLMRRLTAGKKDLRLVCVYGSTEAEPIAHLDAADISADDNRRMTEGKGLLVGQPVAGLDLRVVDDEVQVAGAHVNSGYLDPAHDVENKVHDGGVIWHRTGDAGYVDAQGRLWLLGRSGTEVDLPQGPSFPFPIEVAARGWEGVTRCALIETAAGACLVVEGDARCLADWQAQAARLGIPKVMQVANIPMDKRHASKIDSAALARLVV</sequence>
<dbReference type="EMBL" id="CP039964">
    <property type="protein sequence ID" value="QCO55074.1"/>
    <property type="molecule type" value="Genomic_DNA"/>
</dbReference>
<reference evidence="2 3" key="1">
    <citation type="submission" date="2019-05" db="EMBL/GenBank/DDBJ databases">
        <title>Pseudorhodobacter turbinis sp. nov., isolated from the gut of the Korean turban shell.</title>
        <authorList>
            <person name="Jeong Y.-S."/>
            <person name="Kang W.-R."/>
            <person name="Bae J.-W."/>
        </authorList>
    </citation>
    <scope>NUCLEOTIDE SEQUENCE [LARGE SCALE GENOMIC DNA]</scope>
    <source>
        <strain evidence="2 3">S12M18</strain>
    </source>
</reference>
<evidence type="ECO:0000259" key="1">
    <source>
        <dbReference type="Pfam" id="PF00501"/>
    </source>
</evidence>
<name>A0A4V1E0L7_9RHOB</name>
<dbReference type="PROSITE" id="PS00455">
    <property type="entry name" value="AMP_BINDING"/>
    <property type="match status" value="1"/>
</dbReference>
<evidence type="ECO:0000313" key="3">
    <source>
        <dbReference type="Proteomes" id="UP000298631"/>
    </source>
</evidence>
<dbReference type="AlphaFoldDB" id="A0A4V1E0L7"/>
<dbReference type="InterPro" id="IPR000873">
    <property type="entry name" value="AMP-dep_synth/lig_dom"/>
</dbReference>
<dbReference type="PANTHER" id="PTHR43767:SF1">
    <property type="entry name" value="NONRIBOSOMAL PEPTIDE SYNTHASE PES1 (EUROFUNG)-RELATED"/>
    <property type="match status" value="1"/>
</dbReference>
<keyword evidence="3" id="KW-1185">Reference proteome</keyword>
<feature type="domain" description="AMP-dependent synthetase/ligase" evidence="1">
    <location>
        <begin position="36"/>
        <end position="363"/>
    </location>
</feature>